<reference evidence="1 2" key="1">
    <citation type="submission" date="2018-12" db="EMBL/GenBank/DDBJ databases">
        <title>The complete genome of the methanogenic archaea of the candidate phylum Verstraetearchaeota, obtained from the metagenome of underground thermal water.</title>
        <authorList>
            <person name="Kadnikov V.V."/>
            <person name="Mardanov A.V."/>
            <person name="Beletsky A.V."/>
            <person name="Karnachuk O.V."/>
            <person name="Ravin N.V."/>
        </authorList>
    </citation>
    <scope>NUCLEOTIDE SEQUENCE [LARGE SCALE GENOMIC DNA]</scope>
    <source>
        <strain evidence="1">Ch88</strain>
    </source>
</reference>
<evidence type="ECO:0000313" key="2">
    <source>
        <dbReference type="Proteomes" id="UP000288215"/>
    </source>
</evidence>
<organism evidence="1 2">
    <name type="scientific">Methanosuratincola subterraneus</name>
    <dbReference type="NCBI Taxonomy" id="2593994"/>
    <lineage>
        <taxon>Archaea</taxon>
        <taxon>Thermoproteota</taxon>
        <taxon>Methanosuratincolia</taxon>
        <taxon>Candidatus Methanomethylicales</taxon>
        <taxon>Candidatus Methanomethylicaceae</taxon>
        <taxon>Candidatus Methanosuratincola (ex Vanwonterghem et al. 2016)</taxon>
    </lineage>
</organism>
<dbReference type="Proteomes" id="UP000288215">
    <property type="component" value="Unassembled WGS sequence"/>
</dbReference>
<dbReference type="InterPro" id="IPR011004">
    <property type="entry name" value="Trimer_LpxA-like_sf"/>
</dbReference>
<proteinExistence type="predicted"/>
<gene>
    <name evidence="1" type="ORF">Metus_0333</name>
</gene>
<dbReference type="Gene3D" id="2.160.10.10">
    <property type="entry name" value="Hexapeptide repeat proteins"/>
    <property type="match status" value="2"/>
</dbReference>
<accession>A0A3S3VDR6</accession>
<dbReference type="EMBL" id="RXGA01000001">
    <property type="protein sequence ID" value="RWX74308.1"/>
    <property type="molecule type" value="Genomic_DNA"/>
</dbReference>
<comment type="caution">
    <text evidence="1">The sequence shown here is derived from an EMBL/GenBank/DDBJ whole genome shotgun (WGS) entry which is preliminary data.</text>
</comment>
<evidence type="ECO:0000313" key="1">
    <source>
        <dbReference type="EMBL" id="RWX74308.1"/>
    </source>
</evidence>
<dbReference type="InterPro" id="IPR052265">
    <property type="entry name" value="Gamma-CA"/>
</dbReference>
<dbReference type="SUPFAM" id="SSF51161">
    <property type="entry name" value="Trimeric LpxA-like enzymes"/>
    <property type="match status" value="2"/>
</dbReference>
<name>A0A3S3VDR6_METS7</name>
<dbReference type="AlphaFoldDB" id="A0A3S3VDR6"/>
<sequence>MPVDAGRDHGDAREGEERGNRIWKNSFVDHCASLSGATRLDGDFIYVAPFVETKGEVSIGGGSNLQDGARVEGPAEIGSLVSVAHRAEVIASKIGDFSFVGFNARVANSVVKQGCFIGHGARIEGMVLEEGSYVPPGGTGPAGGVDEALTAFKEEVLEVNAELALGYVDIYSDLDGKAGMISPSPKTSWSDRPAVPKADRIAISGRARVIGHVEFKGRAEIGDRSSIRGDEGFPLVIGDGARIGSGVVFHSLKGHGIEVGSGVTIGDCTVVHGPVKIGDGAAIGRGCTLLKCEVDDGVEVKDGTMLIEKRATKRGIINLRQ</sequence>
<dbReference type="PANTHER" id="PTHR43360:SF1">
    <property type="entry name" value="CARBOXYSOME ASSEMBLY PROTEIN CCMM"/>
    <property type="match status" value="1"/>
</dbReference>
<dbReference type="PANTHER" id="PTHR43360">
    <property type="entry name" value="CARBON DIOXIDE CONCENTRATING MECHANISM PROTEIN CCMM"/>
    <property type="match status" value="1"/>
</dbReference>
<protein>
    <submittedName>
        <fullName evidence="1">Uncharacterized protein</fullName>
    </submittedName>
</protein>